<keyword evidence="3 5" id="KW-1133">Transmembrane helix</keyword>
<evidence type="ECO:0000256" key="2">
    <source>
        <dbReference type="ARBA" id="ARBA00022692"/>
    </source>
</evidence>
<dbReference type="InterPro" id="IPR036259">
    <property type="entry name" value="MFS_trans_sf"/>
</dbReference>
<dbReference type="AlphaFoldDB" id="A0A8H5F7V1"/>
<dbReference type="EMBL" id="JAACJJ010000014">
    <property type="protein sequence ID" value="KAF5327010.1"/>
    <property type="molecule type" value="Genomic_DNA"/>
</dbReference>
<comment type="caution">
    <text evidence="6">The sequence shown here is derived from an EMBL/GenBank/DDBJ whole genome shotgun (WGS) entry which is preliminary data.</text>
</comment>
<keyword evidence="7" id="KW-1185">Reference proteome</keyword>
<protein>
    <recommendedName>
        <fullName evidence="8">Major facilitator superfamily (MFS) profile domain-containing protein</fullName>
    </recommendedName>
</protein>
<gene>
    <name evidence="6" type="ORF">D9619_004881</name>
</gene>
<name>A0A8H5F7V1_9AGAR</name>
<evidence type="ECO:0008006" key="8">
    <source>
        <dbReference type="Google" id="ProtNLM"/>
    </source>
</evidence>
<keyword evidence="4 5" id="KW-0472">Membrane</keyword>
<dbReference type="InterPro" id="IPR011701">
    <property type="entry name" value="MFS"/>
</dbReference>
<accession>A0A8H5F7V1</accession>
<dbReference type="PANTHER" id="PTHR23507:SF1">
    <property type="entry name" value="FI18259P1-RELATED"/>
    <property type="match status" value="1"/>
</dbReference>
<organism evidence="6 7">
    <name type="scientific">Psilocybe cf. subviscida</name>
    <dbReference type="NCBI Taxonomy" id="2480587"/>
    <lineage>
        <taxon>Eukaryota</taxon>
        <taxon>Fungi</taxon>
        <taxon>Dikarya</taxon>
        <taxon>Basidiomycota</taxon>
        <taxon>Agaricomycotina</taxon>
        <taxon>Agaricomycetes</taxon>
        <taxon>Agaricomycetidae</taxon>
        <taxon>Agaricales</taxon>
        <taxon>Agaricineae</taxon>
        <taxon>Strophariaceae</taxon>
        <taxon>Psilocybe</taxon>
    </lineage>
</organism>
<dbReference type="SUPFAM" id="SSF103473">
    <property type="entry name" value="MFS general substrate transporter"/>
    <property type="match status" value="1"/>
</dbReference>
<dbReference type="PANTHER" id="PTHR23507">
    <property type="entry name" value="ZGC:174356"/>
    <property type="match status" value="1"/>
</dbReference>
<sequence>MPHFIRLHEMIDPGLSDKYSALSSPLLLYTPCLVPCPSSSPPHLTSSSGLTLMSKLSARDGDSSEEDSLLPGPRTLRRQPSLLRRDSMFSRHFSWDAHPFWLIPVVLVMSMSRGVTMSPRIQVYKAIACRALTASDTDSLLELTTACTDAAVQARAAKIQACASVSLPASGLHIDMMPRCAAIVTTMSVLSAISTGFWSRLGDTHGRKLILCTFLLGALLMEAVFVLVMRPNSIFGGRHAESFILVGPVIEGFVGGLSTFNGVFHAYISDCTRHGSRSTIFSTVQGMVFVGLAIGPWFGGLFFPPKGYSDGHFFASITLISLTILYVIFVCPESRIPSPSESTTTPTTPIAKIKSALALSPMQMARRVPVLLHSFMSAILLPVSMFAPRRVPGTRRKNWNMTYVGLSLFLYIVSTLLHSLSECQKGGIGVGCWCAIFVAHSCRAIRGHWAVLAAFHWPAGWGVYSAKYLYAQHVFDWTTAELGYYMSTLWISRAVNLLILLPVLLPWLKPKPTSRTGTPNAHDIAKELNFDRHLAQISLAVDGLADSLVALLTSTSQGVFTALSCLSSFTSGGNPALHSLGAICLHACGHSSEAGALFGAMGVLSAVGHIVSPSIYALTYGRTVASYPEAIFVLAAALLFAVVFFLSRVSALEEDVTLDESVAAVGGGRARESGEGSVRARDYAYQAVVPEDVEEAERLMASPQESGQRPSAVA</sequence>
<feature type="transmembrane region" description="Helical" evidence="5">
    <location>
        <begin position="596"/>
        <end position="618"/>
    </location>
</feature>
<feature type="transmembrane region" description="Helical" evidence="5">
    <location>
        <begin position="399"/>
        <end position="417"/>
    </location>
</feature>
<dbReference type="Gene3D" id="1.20.1250.20">
    <property type="entry name" value="MFS general substrate transporter like domains"/>
    <property type="match status" value="1"/>
</dbReference>
<evidence type="ECO:0000256" key="1">
    <source>
        <dbReference type="ARBA" id="ARBA00004141"/>
    </source>
</evidence>
<feature type="transmembrane region" description="Helical" evidence="5">
    <location>
        <begin position="449"/>
        <end position="470"/>
    </location>
</feature>
<evidence type="ECO:0000256" key="5">
    <source>
        <dbReference type="SAM" id="Phobius"/>
    </source>
</evidence>
<dbReference type="GO" id="GO:0022857">
    <property type="term" value="F:transmembrane transporter activity"/>
    <property type="evidence" value="ECO:0007669"/>
    <property type="project" value="InterPro"/>
</dbReference>
<feature type="transmembrane region" description="Helical" evidence="5">
    <location>
        <begin position="370"/>
        <end position="387"/>
    </location>
</feature>
<dbReference type="OrthoDB" id="3026777at2759"/>
<dbReference type="GO" id="GO:0016020">
    <property type="term" value="C:membrane"/>
    <property type="evidence" value="ECO:0007669"/>
    <property type="project" value="UniProtKB-SubCell"/>
</dbReference>
<proteinExistence type="predicted"/>
<feature type="transmembrane region" description="Helical" evidence="5">
    <location>
        <begin position="490"/>
        <end position="508"/>
    </location>
</feature>
<reference evidence="6 7" key="1">
    <citation type="journal article" date="2020" name="ISME J.">
        <title>Uncovering the hidden diversity of litter-decomposition mechanisms in mushroom-forming fungi.</title>
        <authorList>
            <person name="Floudas D."/>
            <person name="Bentzer J."/>
            <person name="Ahren D."/>
            <person name="Johansson T."/>
            <person name="Persson P."/>
            <person name="Tunlid A."/>
        </authorList>
    </citation>
    <scope>NUCLEOTIDE SEQUENCE [LARGE SCALE GENOMIC DNA]</scope>
    <source>
        <strain evidence="6 7">CBS 101986</strain>
    </source>
</reference>
<feature type="transmembrane region" description="Helical" evidence="5">
    <location>
        <begin position="280"/>
        <end position="299"/>
    </location>
</feature>
<feature type="transmembrane region" description="Helical" evidence="5">
    <location>
        <begin position="209"/>
        <end position="229"/>
    </location>
</feature>
<feature type="transmembrane region" description="Helical" evidence="5">
    <location>
        <begin position="311"/>
        <end position="331"/>
    </location>
</feature>
<dbReference type="Pfam" id="PF07690">
    <property type="entry name" value="MFS_1"/>
    <property type="match status" value="1"/>
</dbReference>
<feature type="transmembrane region" description="Helical" evidence="5">
    <location>
        <begin position="630"/>
        <end position="647"/>
    </location>
</feature>
<comment type="subcellular location">
    <subcellularLocation>
        <location evidence="1">Membrane</location>
        <topology evidence="1">Multi-pass membrane protein</topology>
    </subcellularLocation>
</comment>
<feature type="transmembrane region" description="Helical" evidence="5">
    <location>
        <begin position="176"/>
        <end position="197"/>
    </location>
</feature>
<evidence type="ECO:0000313" key="6">
    <source>
        <dbReference type="EMBL" id="KAF5327010.1"/>
    </source>
</evidence>
<feature type="transmembrane region" description="Helical" evidence="5">
    <location>
        <begin position="249"/>
        <end position="268"/>
    </location>
</feature>
<evidence type="ECO:0000256" key="4">
    <source>
        <dbReference type="ARBA" id="ARBA00023136"/>
    </source>
</evidence>
<dbReference type="Proteomes" id="UP000567179">
    <property type="component" value="Unassembled WGS sequence"/>
</dbReference>
<evidence type="ECO:0000313" key="7">
    <source>
        <dbReference type="Proteomes" id="UP000567179"/>
    </source>
</evidence>
<keyword evidence="2 5" id="KW-0812">Transmembrane</keyword>
<evidence type="ECO:0000256" key="3">
    <source>
        <dbReference type="ARBA" id="ARBA00022989"/>
    </source>
</evidence>